<evidence type="ECO:0000256" key="1">
    <source>
        <dbReference type="ARBA" id="ARBA00005417"/>
    </source>
</evidence>
<keyword evidence="4" id="KW-0067">ATP-binding</keyword>
<dbReference type="Proteomes" id="UP000261764">
    <property type="component" value="Chromosome I"/>
</dbReference>
<dbReference type="GO" id="GO:0022857">
    <property type="term" value="F:transmembrane transporter activity"/>
    <property type="evidence" value="ECO:0007669"/>
    <property type="project" value="UniProtKB-ARBA"/>
</dbReference>
<dbReference type="SMART" id="SM00382">
    <property type="entry name" value="AAA"/>
    <property type="match status" value="1"/>
</dbReference>
<dbReference type="InterPro" id="IPR027417">
    <property type="entry name" value="P-loop_NTPase"/>
</dbReference>
<feature type="domain" description="ABC transporter" evidence="5">
    <location>
        <begin position="279"/>
        <end position="509"/>
    </location>
</feature>
<dbReference type="InterPro" id="IPR017871">
    <property type="entry name" value="ABC_transporter-like_CS"/>
</dbReference>
<dbReference type="GO" id="GO:0098796">
    <property type="term" value="C:membrane protein complex"/>
    <property type="evidence" value="ECO:0007669"/>
    <property type="project" value="UniProtKB-ARBA"/>
</dbReference>
<dbReference type="InterPro" id="IPR017911">
    <property type="entry name" value="MacB-like_ATP-bd"/>
</dbReference>
<evidence type="ECO:0000313" key="7">
    <source>
        <dbReference type="Proteomes" id="UP000261764"/>
    </source>
</evidence>
<dbReference type="PANTHER" id="PTHR42798">
    <property type="entry name" value="LIPOPROTEIN-RELEASING SYSTEM ATP-BINDING PROTEIN LOLD"/>
    <property type="match status" value="1"/>
</dbReference>
<evidence type="ECO:0000259" key="5">
    <source>
        <dbReference type="PROSITE" id="PS50893"/>
    </source>
</evidence>
<keyword evidence="3" id="KW-0547">Nucleotide-binding</keyword>
<dbReference type="PANTHER" id="PTHR42798:SF2">
    <property type="entry name" value="ABC TRANSPORTER ATP-BINDING PROTEIN MG467-RELATED"/>
    <property type="match status" value="1"/>
</dbReference>
<dbReference type="PROSITE" id="PS50893">
    <property type="entry name" value="ABC_TRANSPORTER_2"/>
    <property type="match status" value="1"/>
</dbReference>
<proteinExistence type="inferred from homology"/>
<dbReference type="FunFam" id="3.40.50.300:FF:000032">
    <property type="entry name" value="Export ABC transporter ATP-binding protein"/>
    <property type="match status" value="1"/>
</dbReference>
<dbReference type="KEGG" id="mamp:MAMA39_01270"/>
<dbReference type="Pfam" id="PF00005">
    <property type="entry name" value="ABC_tran"/>
    <property type="match status" value="1"/>
</dbReference>
<evidence type="ECO:0000256" key="3">
    <source>
        <dbReference type="ARBA" id="ARBA00022741"/>
    </source>
</evidence>
<keyword evidence="7" id="KW-1185">Reference proteome</keyword>
<evidence type="ECO:0000256" key="4">
    <source>
        <dbReference type="ARBA" id="ARBA00022840"/>
    </source>
</evidence>
<dbReference type="RefSeq" id="WP_343251593.1">
    <property type="nucleotide sequence ID" value="NZ_HG937516.1"/>
</dbReference>
<organism evidence="6 7">
    <name type="scientific">Mycoplasma amphoriforme A39</name>
    <dbReference type="NCBI Taxonomy" id="572419"/>
    <lineage>
        <taxon>Bacteria</taxon>
        <taxon>Bacillati</taxon>
        <taxon>Mycoplasmatota</taxon>
        <taxon>Mollicutes</taxon>
        <taxon>Mycoplasmataceae</taxon>
        <taxon>Mycoplasma</taxon>
    </lineage>
</organism>
<dbReference type="Gene3D" id="3.40.50.300">
    <property type="entry name" value="P-loop containing nucleotide triphosphate hydrolases"/>
    <property type="match status" value="1"/>
</dbReference>
<dbReference type="InterPro" id="IPR003439">
    <property type="entry name" value="ABC_transporter-like_ATP-bd"/>
</dbReference>
<accession>A0A292IH52</accession>
<gene>
    <name evidence="6" type="ORF">MAMA39_01270</name>
</gene>
<dbReference type="GO" id="GO:0016887">
    <property type="term" value="F:ATP hydrolysis activity"/>
    <property type="evidence" value="ECO:0007669"/>
    <property type="project" value="InterPro"/>
</dbReference>
<evidence type="ECO:0000313" key="6">
    <source>
        <dbReference type="EMBL" id="CDN40251.1"/>
    </source>
</evidence>
<dbReference type="AlphaFoldDB" id="A0A292IH52"/>
<dbReference type="EMBL" id="HG937516">
    <property type="protein sequence ID" value="CDN40251.1"/>
    <property type="molecule type" value="Genomic_DNA"/>
</dbReference>
<dbReference type="SUPFAM" id="SSF52540">
    <property type="entry name" value="P-loop containing nucleoside triphosphate hydrolases"/>
    <property type="match status" value="1"/>
</dbReference>
<reference evidence="6 7" key="1">
    <citation type="journal article" date="2015" name="Clin. Infect. Dis.">
        <title>Genomic Investigations unmask Mycoplasma amphoriforme, a new respiratory pathogen.</title>
        <authorList>
            <person name="Gillespie S.H."/>
            <person name="Ling C.L."/>
            <person name="Oravcova K."/>
            <person name="Pinheiro M."/>
            <person name="Wells L."/>
            <person name="Bryant J.M."/>
            <person name="McHugh T.D."/>
            <person name="Bebear C."/>
            <person name="Webster D."/>
            <person name="Harris S.R."/>
            <person name="Seth-Smith H.M."/>
            <person name="Thomson N.R."/>
        </authorList>
    </citation>
    <scope>NUCLEOTIDE SEQUENCE [LARGE SCALE GENOMIC DNA]</scope>
    <source>
        <strain evidence="6 7">A39</strain>
    </source>
</reference>
<dbReference type="InterPro" id="IPR003593">
    <property type="entry name" value="AAA+_ATPase"/>
</dbReference>
<protein>
    <recommendedName>
        <fullName evidence="5">ABC transporter domain-containing protein</fullName>
    </recommendedName>
</protein>
<keyword evidence="2" id="KW-0813">Transport</keyword>
<name>A0A292IH52_9MOLU</name>
<comment type="similarity">
    <text evidence="1">Belongs to the ABC transporter superfamily.</text>
</comment>
<dbReference type="PROSITE" id="PS00211">
    <property type="entry name" value="ABC_TRANSPORTER_1"/>
    <property type="match status" value="1"/>
</dbReference>
<evidence type="ECO:0000256" key="2">
    <source>
        <dbReference type="ARBA" id="ARBA00022448"/>
    </source>
</evidence>
<dbReference type="CDD" id="cd03255">
    <property type="entry name" value="ABC_MJ0796_LolCDE_FtsE"/>
    <property type="match status" value="1"/>
</dbReference>
<sequence length="514" mass="58910">MTNNNNQVIKTATNEKTKIIPNFPFVEDNWQRPETKIVSVHQQFLEIANPYLNFVSQHIINNLKQLEAAFGIKSIGKINAQVNKTFNELRVLRNQINNRRHLFTDGNGHEKKYSVINFINYVDRKILSVIEIINDFIEKHRGSKKRFMYATSLDEYHKIINSEINSLFSYFESLEENKATDDAIPQKLLLATKKNDQKRKQKILEFKANFLNLAPKPYVNKQTKQIYPYGLHKFYKNYDKLKFKVERAFWENEVVKVDLLNKPHQANLKQNYKSTDFVIDLQNVVKYYSNGVTTNKVLKGVNLQIPPGEFVVILGPSGSGKTTLLNIISGMDRASSGKTIVADEDLLTFSDTKLTNFRRKNVGYIFQQYGLLPNLTVKENIEIGAHLQPNAALRLNIDELLKDIGMYEHRNRLPAELSGGQQQRVSIVRAISKNPKIIFGDEPTGALDEKMTQIVLEQFVEINKKYKSTLVIVTHNPLIAEIATFVVKVSDGTIKLIVKNSRPKKVSEVKWGGD</sequence>
<dbReference type="GO" id="GO:0005524">
    <property type="term" value="F:ATP binding"/>
    <property type="evidence" value="ECO:0007669"/>
    <property type="project" value="UniProtKB-KW"/>
</dbReference>